<organism evidence="2 3">
    <name type="scientific">Prorocentrum cordatum</name>
    <dbReference type="NCBI Taxonomy" id="2364126"/>
    <lineage>
        <taxon>Eukaryota</taxon>
        <taxon>Sar</taxon>
        <taxon>Alveolata</taxon>
        <taxon>Dinophyceae</taxon>
        <taxon>Prorocentrales</taxon>
        <taxon>Prorocentraceae</taxon>
        <taxon>Prorocentrum</taxon>
    </lineage>
</organism>
<accession>A0ABN9T0W2</accession>
<feature type="compositionally biased region" description="Low complexity" evidence="1">
    <location>
        <begin position="91"/>
        <end position="105"/>
    </location>
</feature>
<evidence type="ECO:0000256" key="1">
    <source>
        <dbReference type="SAM" id="MobiDB-lite"/>
    </source>
</evidence>
<evidence type="ECO:0000313" key="3">
    <source>
        <dbReference type="Proteomes" id="UP001189429"/>
    </source>
</evidence>
<proteinExistence type="predicted"/>
<comment type="caution">
    <text evidence="2">The sequence shown here is derived from an EMBL/GenBank/DDBJ whole genome shotgun (WGS) entry which is preliminary data.</text>
</comment>
<sequence length="139" mass="14660">MQKFGWRRQLLLSRQELMLELDGGPCRLAGAAAEWVDMATPAGPTPVQSGGVPDAARPQGQLPRSWPPPEAASAPPLGQAVTRRLRPATGAASPRSPIPSILLPAAPGPRRRTPASPAPRPSAAVFPSPRRRWARAACS</sequence>
<gene>
    <name evidence="2" type="ORF">PCOR1329_LOCUS34423</name>
</gene>
<dbReference type="EMBL" id="CAUYUJ010014227">
    <property type="protein sequence ID" value="CAK0838478.1"/>
    <property type="molecule type" value="Genomic_DNA"/>
</dbReference>
<protein>
    <submittedName>
        <fullName evidence="2">Uncharacterized protein</fullName>
    </submittedName>
</protein>
<dbReference type="Proteomes" id="UP001189429">
    <property type="component" value="Unassembled WGS sequence"/>
</dbReference>
<keyword evidence="3" id="KW-1185">Reference proteome</keyword>
<evidence type="ECO:0000313" key="2">
    <source>
        <dbReference type="EMBL" id="CAK0838478.1"/>
    </source>
</evidence>
<feature type="region of interest" description="Disordered" evidence="1">
    <location>
        <begin position="39"/>
        <end position="139"/>
    </location>
</feature>
<name>A0ABN9T0W2_9DINO</name>
<reference evidence="2" key="1">
    <citation type="submission" date="2023-10" db="EMBL/GenBank/DDBJ databases">
        <authorList>
            <person name="Chen Y."/>
            <person name="Shah S."/>
            <person name="Dougan E. K."/>
            <person name="Thang M."/>
            <person name="Chan C."/>
        </authorList>
    </citation>
    <scope>NUCLEOTIDE SEQUENCE [LARGE SCALE GENOMIC DNA]</scope>
</reference>
<feature type="compositionally biased region" description="Basic residues" evidence="1">
    <location>
        <begin position="129"/>
        <end position="139"/>
    </location>
</feature>